<dbReference type="EMBL" id="FN645454">
    <property type="protein sequence ID" value="CBI75917.1"/>
    <property type="molecule type" value="Genomic_DNA"/>
</dbReference>
<name>E6YGC9_BARC7</name>
<keyword evidence="1" id="KW-0560">Oxidoreductase</keyword>
<dbReference type="HOGENOM" id="CLU_3324965_0_0_5"/>
<protein>
    <submittedName>
        <fullName evidence="1">Glucose-6-phosphate 1-dehydrogenase (G6PD)</fullName>
        <ecNumber evidence="1">1.1.1.49</ecNumber>
    </submittedName>
</protein>
<organism evidence="1 2">
    <name type="scientific">Bartonella clarridgeiae (strain CCUG 45776 / CIP 104772 / 73)</name>
    <dbReference type="NCBI Taxonomy" id="696125"/>
    <lineage>
        <taxon>Bacteria</taxon>
        <taxon>Pseudomonadati</taxon>
        <taxon>Pseudomonadota</taxon>
        <taxon>Alphaproteobacteria</taxon>
        <taxon>Hyphomicrobiales</taxon>
        <taxon>Bartonellaceae</taxon>
        <taxon>Bartonella</taxon>
    </lineage>
</organism>
<dbReference type="EC" id="1.1.1.49" evidence="1"/>
<gene>
    <name evidence="1" type="ordered locus">BARCL_0236</name>
</gene>
<reference evidence="1 2" key="2">
    <citation type="journal article" date="2011" name="PLoS Genet.">
        <title>Parallel evolution of a type IV secretion system in radiating lineages of the host-restricted bacterial pathogen Bartonella.</title>
        <authorList>
            <person name="Engel P."/>
            <person name="Salzburger W."/>
            <person name="Liesch M."/>
            <person name="Chang C.C."/>
            <person name="Maruyama S."/>
            <person name="Lanz C."/>
            <person name="Calteau A."/>
            <person name="Lajus A."/>
            <person name="Medigue C."/>
            <person name="Schuster S.C."/>
            <person name="Dehio C."/>
        </authorList>
    </citation>
    <scope>NUCLEOTIDE SEQUENCE [LARGE SCALE GENOMIC DNA]</scope>
    <source>
        <strain evidence="2">CIP 104772 / 73</strain>
    </source>
</reference>
<dbReference type="AlphaFoldDB" id="E6YGC9"/>
<sequence length="38" mass="4721">MHRDKVVWYWIDRILKEWKMIKSSVHWHNSGSLRGNLL</sequence>
<reference evidence="2" key="1">
    <citation type="submission" date="2009-11" db="EMBL/GenBank/DDBJ databases">
        <title>Genome sequencing of Bartonella species and comparative genomics.</title>
        <authorList>
            <person name="Engel P."/>
            <person name="Salzburger W."/>
            <person name="Marius L."/>
            <person name="Chao-Chin C."/>
            <person name="Soichi M."/>
            <person name="Christa L."/>
            <person name="Alexandra C."/>
            <person name="Aurelie L."/>
            <person name="Claudine M."/>
            <person name="Stephan S.C."/>
            <person name="Christoph D."/>
        </authorList>
    </citation>
    <scope>NUCLEOTIDE SEQUENCE [LARGE SCALE GENOMIC DNA]</scope>
    <source>
        <strain evidence="2">CIP 104772 / 73</strain>
    </source>
</reference>
<dbReference type="KEGG" id="bcd:BARCL_0236"/>
<proteinExistence type="predicted"/>
<evidence type="ECO:0000313" key="2">
    <source>
        <dbReference type="Proteomes" id="UP000009101"/>
    </source>
</evidence>
<keyword evidence="2" id="KW-1185">Reference proteome</keyword>
<evidence type="ECO:0000313" key="1">
    <source>
        <dbReference type="EMBL" id="CBI75917.1"/>
    </source>
</evidence>
<dbReference type="GO" id="GO:0004345">
    <property type="term" value="F:glucose-6-phosphate dehydrogenase activity"/>
    <property type="evidence" value="ECO:0007669"/>
    <property type="project" value="UniProtKB-EC"/>
</dbReference>
<dbReference type="Proteomes" id="UP000009101">
    <property type="component" value="Chromosome"/>
</dbReference>
<accession>E6YGC9</accession>